<dbReference type="GO" id="GO:0015031">
    <property type="term" value="P:protein transport"/>
    <property type="evidence" value="ECO:0007669"/>
    <property type="project" value="TreeGrafter"/>
</dbReference>
<organism evidence="1">
    <name type="scientific">Medioppia subpectinata</name>
    <dbReference type="NCBI Taxonomy" id="1979941"/>
    <lineage>
        <taxon>Eukaryota</taxon>
        <taxon>Metazoa</taxon>
        <taxon>Ecdysozoa</taxon>
        <taxon>Arthropoda</taxon>
        <taxon>Chelicerata</taxon>
        <taxon>Arachnida</taxon>
        <taxon>Acari</taxon>
        <taxon>Acariformes</taxon>
        <taxon>Sarcoptiformes</taxon>
        <taxon>Oribatida</taxon>
        <taxon>Brachypylina</taxon>
        <taxon>Oppioidea</taxon>
        <taxon>Oppiidae</taxon>
        <taxon>Medioppia</taxon>
    </lineage>
</organism>
<protein>
    <recommendedName>
        <fullName evidence="3">Arrestin C-terminal-like domain-containing protein</fullName>
    </recommendedName>
</protein>
<reference evidence="1" key="1">
    <citation type="submission" date="2020-11" db="EMBL/GenBank/DDBJ databases">
        <authorList>
            <person name="Tran Van P."/>
        </authorList>
    </citation>
    <scope>NUCLEOTIDE SEQUENCE</scope>
</reference>
<dbReference type="PANTHER" id="PTHR11188">
    <property type="entry name" value="ARRESTIN DOMAIN CONTAINING PROTEIN"/>
    <property type="match status" value="1"/>
</dbReference>
<dbReference type="EMBL" id="OC862957">
    <property type="protein sequence ID" value="CAD7630662.1"/>
    <property type="molecule type" value="Genomic_DNA"/>
</dbReference>
<sequence>MGFELLRFEILVEPKNYYRNGDRVNSMLIIELVGHLKCKHILMTAIGVIACLPSFKVKYGGVCYYVEAIIDSQLLYDKNSNAKQEFIVKTHSNVCPSRIDCRSVASVQEKLFRMFGIKTGAVRLSAHLDRNVYCCGEVISIHYHLDNRSSNTICFLPQLVRRTVFKMEDMFRDINERIDTNDGDKCTPNCSQSDIVCIPIYKGFEDSGAENHSLHVNSG</sequence>
<dbReference type="SUPFAM" id="SSF81296">
    <property type="entry name" value="E set domains"/>
    <property type="match status" value="1"/>
</dbReference>
<dbReference type="InterPro" id="IPR014756">
    <property type="entry name" value="Ig_E-set"/>
</dbReference>
<dbReference type="OrthoDB" id="2333384at2759"/>
<evidence type="ECO:0008006" key="3">
    <source>
        <dbReference type="Google" id="ProtNLM"/>
    </source>
</evidence>
<dbReference type="InterPro" id="IPR014752">
    <property type="entry name" value="Arrestin-like_C"/>
</dbReference>
<dbReference type="EMBL" id="CAJPIZ010008382">
    <property type="protein sequence ID" value="CAG2111092.1"/>
    <property type="molecule type" value="Genomic_DNA"/>
</dbReference>
<proteinExistence type="predicted"/>
<evidence type="ECO:0000313" key="2">
    <source>
        <dbReference type="Proteomes" id="UP000759131"/>
    </source>
</evidence>
<dbReference type="GO" id="GO:0005737">
    <property type="term" value="C:cytoplasm"/>
    <property type="evidence" value="ECO:0007669"/>
    <property type="project" value="TreeGrafter"/>
</dbReference>
<evidence type="ECO:0000313" key="1">
    <source>
        <dbReference type="EMBL" id="CAD7630662.1"/>
    </source>
</evidence>
<dbReference type="Gene3D" id="2.60.40.640">
    <property type="match status" value="1"/>
</dbReference>
<name>A0A7R9KWS9_9ACAR</name>
<dbReference type="InterPro" id="IPR050357">
    <property type="entry name" value="Arrestin_domain-protein"/>
</dbReference>
<keyword evidence="2" id="KW-1185">Reference proteome</keyword>
<gene>
    <name evidence="1" type="ORF">OSB1V03_LOCUS11074</name>
</gene>
<dbReference type="PANTHER" id="PTHR11188:SF144">
    <property type="entry name" value="ARRESTIN C-TERMINAL-LIKE DOMAIN-CONTAINING PROTEIN"/>
    <property type="match status" value="1"/>
</dbReference>
<dbReference type="Proteomes" id="UP000759131">
    <property type="component" value="Unassembled WGS sequence"/>
</dbReference>
<dbReference type="AlphaFoldDB" id="A0A7R9KWS9"/>
<accession>A0A7R9KWS9</accession>